<keyword evidence="2" id="KW-0732">Signal</keyword>
<dbReference type="EMBL" id="MU006106">
    <property type="protein sequence ID" value="KAF2835845.1"/>
    <property type="molecule type" value="Genomic_DNA"/>
</dbReference>
<name>A0A9P4VN30_9PEZI</name>
<feature type="signal peptide" evidence="2">
    <location>
        <begin position="1"/>
        <end position="18"/>
    </location>
</feature>
<keyword evidence="4" id="KW-1185">Reference proteome</keyword>
<evidence type="ECO:0000313" key="3">
    <source>
        <dbReference type="EMBL" id="KAF2835845.1"/>
    </source>
</evidence>
<feature type="chain" id="PRO_5040161387" description="RxLR effector protein" evidence="2">
    <location>
        <begin position="19"/>
        <end position="64"/>
    </location>
</feature>
<evidence type="ECO:0000256" key="2">
    <source>
        <dbReference type="SAM" id="SignalP"/>
    </source>
</evidence>
<reference evidence="3" key="1">
    <citation type="journal article" date="2020" name="Stud. Mycol.">
        <title>101 Dothideomycetes genomes: a test case for predicting lifestyles and emergence of pathogens.</title>
        <authorList>
            <person name="Haridas S."/>
            <person name="Albert R."/>
            <person name="Binder M."/>
            <person name="Bloem J."/>
            <person name="Labutti K."/>
            <person name="Salamov A."/>
            <person name="Andreopoulos B."/>
            <person name="Baker S."/>
            <person name="Barry K."/>
            <person name="Bills G."/>
            <person name="Bluhm B."/>
            <person name="Cannon C."/>
            <person name="Castanera R."/>
            <person name="Culley D."/>
            <person name="Daum C."/>
            <person name="Ezra D."/>
            <person name="Gonzalez J."/>
            <person name="Henrissat B."/>
            <person name="Kuo A."/>
            <person name="Liang C."/>
            <person name="Lipzen A."/>
            <person name="Lutzoni F."/>
            <person name="Magnuson J."/>
            <person name="Mondo S."/>
            <person name="Nolan M."/>
            <person name="Ohm R."/>
            <person name="Pangilinan J."/>
            <person name="Park H.-J."/>
            <person name="Ramirez L."/>
            <person name="Alfaro M."/>
            <person name="Sun H."/>
            <person name="Tritt A."/>
            <person name="Yoshinaga Y."/>
            <person name="Zwiers L.-H."/>
            <person name="Turgeon B."/>
            <person name="Goodwin S."/>
            <person name="Spatafora J."/>
            <person name="Crous P."/>
            <person name="Grigoriev I."/>
        </authorList>
    </citation>
    <scope>NUCLEOTIDE SEQUENCE</scope>
    <source>
        <strain evidence="3">CBS 101060</strain>
    </source>
</reference>
<protein>
    <recommendedName>
        <fullName evidence="5">RxLR effector protein</fullName>
    </recommendedName>
</protein>
<comment type="caution">
    <text evidence="3">The sequence shown here is derived from an EMBL/GenBank/DDBJ whole genome shotgun (WGS) entry which is preliminary data.</text>
</comment>
<dbReference type="AlphaFoldDB" id="A0A9P4VN30"/>
<sequence length="64" mass="6855">MRFSVATVIFSLLAVAMAAPLITVRQSGDEIVQVGDESKPKTTMNGELRDYVNTDQTAPALGTK</sequence>
<evidence type="ECO:0000256" key="1">
    <source>
        <dbReference type="SAM" id="MobiDB-lite"/>
    </source>
</evidence>
<proteinExistence type="predicted"/>
<gene>
    <name evidence="3" type="ORF">M501DRAFT_1019447</name>
</gene>
<organism evidence="3 4">
    <name type="scientific">Patellaria atrata CBS 101060</name>
    <dbReference type="NCBI Taxonomy" id="1346257"/>
    <lineage>
        <taxon>Eukaryota</taxon>
        <taxon>Fungi</taxon>
        <taxon>Dikarya</taxon>
        <taxon>Ascomycota</taxon>
        <taxon>Pezizomycotina</taxon>
        <taxon>Dothideomycetes</taxon>
        <taxon>Dothideomycetes incertae sedis</taxon>
        <taxon>Patellariales</taxon>
        <taxon>Patellariaceae</taxon>
        <taxon>Patellaria</taxon>
    </lineage>
</organism>
<accession>A0A9P4VN30</accession>
<evidence type="ECO:0000313" key="4">
    <source>
        <dbReference type="Proteomes" id="UP000799429"/>
    </source>
</evidence>
<evidence type="ECO:0008006" key="5">
    <source>
        <dbReference type="Google" id="ProtNLM"/>
    </source>
</evidence>
<feature type="region of interest" description="Disordered" evidence="1">
    <location>
        <begin position="37"/>
        <end position="64"/>
    </location>
</feature>
<dbReference type="Proteomes" id="UP000799429">
    <property type="component" value="Unassembled WGS sequence"/>
</dbReference>